<proteinExistence type="predicted"/>
<keyword evidence="1" id="KW-0812">Transmembrane</keyword>
<reference evidence="3" key="1">
    <citation type="submission" date="2016-10" db="EMBL/GenBank/DDBJ databases">
        <authorList>
            <person name="Varghese N."/>
        </authorList>
    </citation>
    <scope>NUCLEOTIDE SEQUENCE [LARGE SCALE GENOMIC DNA]</scope>
    <source>
        <strain evidence="3">DSM 17980</strain>
    </source>
</reference>
<feature type="transmembrane region" description="Helical" evidence="1">
    <location>
        <begin position="45"/>
        <end position="67"/>
    </location>
</feature>
<evidence type="ECO:0000313" key="2">
    <source>
        <dbReference type="EMBL" id="SFU95835.1"/>
    </source>
</evidence>
<dbReference type="RefSeq" id="WP_074954068.1">
    <property type="nucleotide sequence ID" value="NZ_FPBV01000015.1"/>
</dbReference>
<keyword evidence="3" id="KW-1185">Reference proteome</keyword>
<protein>
    <submittedName>
        <fullName evidence="2">Uncharacterized protein</fullName>
    </submittedName>
</protein>
<gene>
    <name evidence="2" type="ORF">SAMN05421543_11576</name>
</gene>
<accession>A0A1I7KEK4</accession>
<name>A0A1I7KEK4_9BACL</name>
<evidence type="ECO:0000256" key="1">
    <source>
        <dbReference type="SAM" id="Phobius"/>
    </source>
</evidence>
<sequence>MRAKTLIWIGLALMLLALVFNTLETWYFGWNMFPKSAQEMACDNFSIVLLGVGIAFFAKGIFGLRVVPDRSNRRSDETTDFYD</sequence>
<evidence type="ECO:0000313" key="3">
    <source>
        <dbReference type="Proteomes" id="UP000183508"/>
    </source>
</evidence>
<dbReference type="Proteomes" id="UP000183508">
    <property type="component" value="Unassembled WGS sequence"/>
</dbReference>
<dbReference type="AlphaFoldDB" id="A0A1I7KEK4"/>
<organism evidence="2 3">
    <name type="scientific">Alicyclobacillus macrosporangiidus</name>
    <dbReference type="NCBI Taxonomy" id="392015"/>
    <lineage>
        <taxon>Bacteria</taxon>
        <taxon>Bacillati</taxon>
        <taxon>Bacillota</taxon>
        <taxon>Bacilli</taxon>
        <taxon>Bacillales</taxon>
        <taxon>Alicyclobacillaceae</taxon>
        <taxon>Alicyclobacillus</taxon>
    </lineage>
</organism>
<dbReference type="EMBL" id="FPBV01000015">
    <property type="protein sequence ID" value="SFU95835.1"/>
    <property type="molecule type" value="Genomic_DNA"/>
</dbReference>
<keyword evidence="1" id="KW-1133">Transmembrane helix</keyword>
<keyword evidence="1" id="KW-0472">Membrane</keyword>
<dbReference type="STRING" id="392015.SAMN05421543_11576"/>
<dbReference type="OrthoDB" id="3036077at2"/>